<proteinExistence type="inferred from homology"/>
<dbReference type="AlphaFoldDB" id="A0A2D0QFV5"/>
<comment type="function">
    <text evidence="5">Ligand for cxcr3.2. Chemotactic for macrophages.</text>
</comment>
<dbReference type="PANTHER" id="PTHR12015:SF198">
    <property type="entry name" value="PLATELET BASIC PROTEIN"/>
    <property type="match status" value="1"/>
</dbReference>
<keyword evidence="6" id="KW-0732">Signal</keyword>
<dbReference type="STRING" id="7998.ENSIPUP00000032805"/>
<sequence length="91" mass="10089">MNCRTVFVFVLLAFITLTAGMSVEPRCRCSGLESRRVGKLIEHVELFPPNPHCTHTEIIATLKGSSQQICLDTKAPWVVKVIAKIMANHSP</sequence>
<dbReference type="GO" id="GO:0008009">
    <property type="term" value="F:chemokine activity"/>
    <property type="evidence" value="ECO:0007669"/>
    <property type="project" value="InterPro"/>
</dbReference>
<comment type="similarity">
    <text evidence="2">Belongs to the intercrine alpha (chemokine CxC) family.</text>
</comment>
<keyword evidence="3" id="KW-0202">Cytokine</keyword>
<dbReference type="OrthoDB" id="9937393at2759"/>
<dbReference type="GO" id="GO:0005615">
    <property type="term" value="C:extracellular space"/>
    <property type="evidence" value="ECO:0007669"/>
    <property type="project" value="UniProtKB-KW"/>
</dbReference>
<dbReference type="InterPro" id="IPR033899">
    <property type="entry name" value="CXC_Chemokine_domain"/>
</dbReference>
<dbReference type="GO" id="GO:0006952">
    <property type="term" value="P:defense response"/>
    <property type="evidence" value="ECO:0007669"/>
    <property type="project" value="InterPro"/>
</dbReference>
<dbReference type="Gene3D" id="2.40.50.40">
    <property type="match status" value="1"/>
</dbReference>
<feature type="signal peptide" evidence="6">
    <location>
        <begin position="1"/>
        <end position="20"/>
    </location>
</feature>
<dbReference type="KEGG" id="ipu:108260679"/>
<reference evidence="9" key="2">
    <citation type="submission" date="2025-08" db="UniProtKB">
        <authorList>
            <consortium name="RefSeq"/>
        </authorList>
    </citation>
    <scope>IDENTIFICATION</scope>
    <source>
        <tissue evidence="9">Blood</tissue>
    </source>
</reference>
<keyword evidence="8" id="KW-1185">Reference proteome</keyword>
<evidence type="ECO:0000256" key="1">
    <source>
        <dbReference type="ARBA" id="ARBA00004613"/>
    </source>
</evidence>
<dbReference type="GO" id="GO:0042056">
    <property type="term" value="F:chemoattractant activity"/>
    <property type="evidence" value="ECO:0007669"/>
    <property type="project" value="UniProtKB-ARBA"/>
</dbReference>
<evidence type="ECO:0000256" key="2">
    <source>
        <dbReference type="ARBA" id="ARBA00010665"/>
    </source>
</evidence>
<comment type="subcellular location">
    <subcellularLocation>
        <location evidence="1">Secreted</location>
    </subcellularLocation>
</comment>
<reference evidence="8" key="1">
    <citation type="journal article" date="2016" name="Nat. Commun.">
        <title>The channel catfish genome sequence provides insights into the evolution of scale formation in teleosts.</title>
        <authorList>
            <person name="Liu Z."/>
            <person name="Liu S."/>
            <person name="Yao J."/>
            <person name="Bao L."/>
            <person name="Zhang J."/>
            <person name="Li Y."/>
            <person name="Jiang C."/>
            <person name="Sun L."/>
            <person name="Wang R."/>
            <person name="Zhang Y."/>
            <person name="Zhou T."/>
            <person name="Zeng Q."/>
            <person name="Fu Q."/>
            <person name="Gao S."/>
            <person name="Li N."/>
            <person name="Koren S."/>
            <person name="Jiang Y."/>
            <person name="Zimin A."/>
            <person name="Xu P."/>
            <person name="Phillippy A.M."/>
            <person name="Geng X."/>
            <person name="Song L."/>
            <person name="Sun F."/>
            <person name="Li C."/>
            <person name="Wang X."/>
            <person name="Chen A."/>
            <person name="Jin Y."/>
            <person name="Yuan Z."/>
            <person name="Yang Y."/>
            <person name="Tan S."/>
            <person name="Peatman E."/>
            <person name="Lu J."/>
            <person name="Qin Z."/>
            <person name="Dunham R."/>
            <person name="Li Z."/>
            <person name="Sonstegard T."/>
            <person name="Feng J."/>
            <person name="Danzmann R.G."/>
            <person name="Schroeder S."/>
            <person name="Scheffler B."/>
            <person name="Duke M.V."/>
            <person name="Ballard L."/>
            <person name="Kucuktas H."/>
            <person name="Kaltenboeck L."/>
            <person name="Liu H."/>
            <person name="Armbruster J."/>
            <person name="Xie Y."/>
            <person name="Kirby M.L."/>
            <person name="Tian Y."/>
            <person name="Flanagan M.E."/>
            <person name="Mu W."/>
            <person name="Waldbieser G.C."/>
        </authorList>
    </citation>
    <scope>NUCLEOTIDE SEQUENCE [LARGE SCALE GENOMIC DNA]</scope>
    <source>
        <strain evidence="8">SDA103</strain>
    </source>
</reference>
<dbReference type="InterPro" id="IPR001089">
    <property type="entry name" value="Chemokine_CXC"/>
</dbReference>
<keyword evidence="4" id="KW-0964">Secreted</keyword>
<dbReference type="Proteomes" id="UP000221080">
    <property type="component" value="Chromosome 29"/>
</dbReference>
<evidence type="ECO:0000256" key="5">
    <source>
        <dbReference type="ARBA" id="ARBA00054901"/>
    </source>
</evidence>
<dbReference type="InterPro" id="IPR039809">
    <property type="entry name" value="Chemokine_b/g/d"/>
</dbReference>
<dbReference type="PANTHER" id="PTHR12015">
    <property type="entry name" value="SMALL INDUCIBLE CYTOKINE A"/>
    <property type="match status" value="1"/>
</dbReference>
<dbReference type="FunFam" id="2.40.50.40:FF:000004">
    <property type="entry name" value="C-X-C motif chemokine"/>
    <property type="match status" value="1"/>
</dbReference>
<evidence type="ECO:0000256" key="6">
    <source>
        <dbReference type="SAM" id="SignalP"/>
    </source>
</evidence>
<dbReference type="PRINTS" id="PR00437">
    <property type="entry name" value="SMALLCYTKCXC"/>
</dbReference>
<evidence type="ECO:0000259" key="7">
    <source>
        <dbReference type="SMART" id="SM00199"/>
    </source>
</evidence>
<evidence type="ECO:0000256" key="4">
    <source>
        <dbReference type="ARBA" id="ARBA00022525"/>
    </source>
</evidence>
<feature type="chain" id="PRO_5036461324" evidence="6">
    <location>
        <begin position="21"/>
        <end position="91"/>
    </location>
</feature>
<evidence type="ECO:0000256" key="3">
    <source>
        <dbReference type="ARBA" id="ARBA00022514"/>
    </source>
</evidence>
<organism evidence="8 9">
    <name type="scientific">Ictalurus punctatus</name>
    <name type="common">Channel catfish</name>
    <name type="synonym">Silurus punctatus</name>
    <dbReference type="NCBI Taxonomy" id="7998"/>
    <lineage>
        <taxon>Eukaryota</taxon>
        <taxon>Metazoa</taxon>
        <taxon>Chordata</taxon>
        <taxon>Craniata</taxon>
        <taxon>Vertebrata</taxon>
        <taxon>Euteleostomi</taxon>
        <taxon>Actinopterygii</taxon>
        <taxon>Neopterygii</taxon>
        <taxon>Teleostei</taxon>
        <taxon>Ostariophysi</taxon>
        <taxon>Siluriformes</taxon>
        <taxon>Ictaluridae</taxon>
        <taxon>Ictalurus</taxon>
    </lineage>
</organism>
<name>A0A2D0QFV5_ICTPU</name>
<dbReference type="SUPFAM" id="SSF54117">
    <property type="entry name" value="Interleukin 8-like chemokines"/>
    <property type="match status" value="1"/>
</dbReference>
<dbReference type="InterPro" id="IPR036048">
    <property type="entry name" value="Interleukin_8-like_sf"/>
</dbReference>
<accession>A0A2D0QFV5</accession>
<dbReference type="SMART" id="SM00199">
    <property type="entry name" value="SCY"/>
    <property type="match status" value="1"/>
</dbReference>
<dbReference type="GO" id="GO:0006955">
    <property type="term" value="P:immune response"/>
    <property type="evidence" value="ECO:0007669"/>
    <property type="project" value="InterPro"/>
</dbReference>
<dbReference type="GeneID" id="108260679"/>
<gene>
    <name evidence="9" type="primary">cxcl8a</name>
</gene>
<feature type="domain" description="Chemokine interleukin-8-like" evidence="7">
    <location>
        <begin position="24"/>
        <end position="85"/>
    </location>
</feature>
<dbReference type="PRINTS" id="PR00436">
    <property type="entry name" value="INTERLEUKIN8"/>
</dbReference>
<dbReference type="RefSeq" id="XP_017316606.1">
    <property type="nucleotide sequence ID" value="XM_017461117.3"/>
</dbReference>
<dbReference type="CTD" id="100002946"/>
<dbReference type="CDD" id="cd00273">
    <property type="entry name" value="Chemokine_CXC"/>
    <property type="match status" value="1"/>
</dbReference>
<evidence type="ECO:0000313" key="9">
    <source>
        <dbReference type="RefSeq" id="XP_017316606.1"/>
    </source>
</evidence>
<evidence type="ECO:0000313" key="8">
    <source>
        <dbReference type="Proteomes" id="UP000221080"/>
    </source>
</evidence>
<dbReference type="Pfam" id="PF00048">
    <property type="entry name" value="IL8"/>
    <property type="match status" value="1"/>
</dbReference>
<dbReference type="InterPro" id="IPR001811">
    <property type="entry name" value="Chemokine_IL8-like_dom"/>
</dbReference>
<protein>
    <submittedName>
        <fullName evidence="9">C-X-C motif chemokine 2</fullName>
    </submittedName>
</protein>